<dbReference type="InterPro" id="IPR000073">
    <property type="entry name" value="AB_hydrolase_1"/>
</dbReference>
<dbReference type="EMBL" id="CP056030">
    <property type="protein sequence ID" value="QKZ03448.1"/>
    <property type="molecule type" value="Genomic_DNA"/>
</dbReference>
<dbReference type="Gene3D" id="3.40.50.1820">
    <property type="entry name" value="alpha/beta hydrolase"/>
    <property type="match status" value="1"/>
</dbReference>
<dbReference type="GO" id="GO:0016787">
    <property type="term" value="F:hydrolase activity"/>
    <property type="evidence" value="ECO:0007669"/>
    <property type="project" value="UniProtKB-KW"/>
</dbReference>
<dbReference type="PANTHER" id="PTHR43798">
    <property type="entry name" value="MONOACYLGLYCEROL LIPASE"/>
    <property type="match status" value="1"/>
</dbReference>
<evidence type="ECO:0000313" key="4">
    <source>
        <dbReference type="Proteomes" id="UP000509568"/>
    </source>
</evidence>
<dbReference type="PANTHER" id="PTHR43798:SF31">
    <property type="entry name" value="AB HYDROLASE SUPERFAMILY PROTEIN YCLE"/>
    <property type="match status" value="1"/>
</dbReference>
<dbReference type="InterPro" id="IPR050266">
    <property type="entry name" value="AB_hydrolase_sf"/>
</dbReference>
<reference evidence="3 4" key="1">
    <citation type="submission" date="2020-06" db="EMBL/GenBank/DDBJ databases">
        <title>Pseudomonas eucalypticola sp. nov., an endophyte of Eucalyptus dunnii leaves with biocontrol ability of eucalyptus leaf blight.</title>
        <authorList>
            <person name="Liu Y."/>
            <person name="Song Z."/>
            <person name="Zeng H."/>
            <person name="Lu M."/>
            <person name="Wang X."/>
            <person name="Lian X."/>
            <person name="Zhang Q."/>
        </authorList>
    </citation>
    <scope>NUCLEOTIDE SEQUENCE [LARGE SCALE GENOMIC DNA]</scope>
    <source>
        <strain evidence="3 4">NP-1</strain>
    </source>
</reference>
<accession>A0A7D5HM24</accession>
<sequence>MAFFEHDGCTLHYEEYGQGEPLLLVHGLGSSAQDWEYQVPALAPCYRVIVVDLRGHGRSEKPRERYSIAGFAADLAALLERLATGPVHYVGLSMGGMTGFQMAVDHPALLRSLTIVNSAPEVKLRKPLDYWQWFKRWSLMHLVSMGAIGRGLGQSLFPRPEQADLRRMISERWARNDKHAYIASFNAIVGWGVQERIGQIRCPTLIISADHDYTPVALKEQYVRLIPQARLAVITDSRHATPLDQPEHFNRTLKDFLAAVSSTPKDQRVPC</sequence>
<dbReference type="RefSeq" id="WP_158158909.1">
    <property type="nucleotide sequence ID" value="NZ_CP056030.1"/>
</dbReference>
<feature type="domain" description="AB hydrolase-1" evidence="2">
    <location>
        <begin position="21"/>
        <end position="133"/>
    </location>
</feature>
<dbReference type="KEGG" id="pez:HWQ56_06455"/>
<dbReference type="SUPFAM" id="SSF53474">
    <property type="entry name" value="alpha/beta-Hydrolases"/>
    <property type="match status" value="1"/>
</dbReference>
<protein>
    <submittedName>
        <fullName evidence="3">Alpha/beta fold hydrolase</fullName>
    </submittedName>
</protein>
<dbReference type="AlphaFoldDB" id="A0A7D5HM24"/>
<evidence type="ECO:0000259" key="2">
    <source>
        <dbReference type="Pfam" id="PF00561"/>
    </source>
</evidence>
<evidence type="ECO:0000256" key="1">
    <source>
        <dbReference type="ARBA" id="ARBA00022801"/>
    </source>
</evidence>
<dbReference type="Proteomes" id="UP000509568">
    <property type="component" value="Chromosome"/>
</dbReference>
<dbReference type="InterPro" id="IPR029058">
    <property type="entry name" value="AB_hydrolase_fold"/>
</dbReference>
<dbReference type="Pfam" id="PF00561">
    <property type="entry name" value="Abhydrolase_1"/>
    <property type="match status" value="1"/>
</dbReference>
<proteinExistence type="predicted"/>
<keyword evidence="1 3" id="KW-0378">Hydrolase</keyword>
<gene>
    <name evidence="3" type="ORF">HWQ56_06455</name>
</gene>
<dbReference type="GO" id="GO:0016020">
    <property type="term" value="C:membrane"/>
    <property type="evidence" value="ECO:0007669"/>
    <property type="project" value="TreeGrafter"/>
</dbReference>
<evidence type="ECO:0000313" key="3">
    <source>
        <dbReference type="EMBL" id="QKZ03448.1"/>
    </source>
</evidence>
<organism evidence="3 4">
    <name type="scientific">Pseudomonas eucalypticola</name>
    <dbReference type="NCBI Taxonomy" id="2599595"/>
    <lineage>
        <taxon>Bacteria</taxon>
        <taxon>Pseudomonadati</taxon>
        <taxon>Pseudomonadota</taxon>
        <taxon>Gammaproteobacteria</taxon>
        <taxon>Pseudomonadales</taxon>
        <taxon>Pseudomonadaceae</taxon>
        <taxon>Pseudomonas</taxon>
    </lineage>
</organism>
<keyword evidence="4" id="KW-1185">Reference proteome</keyword>
<name>A0A7D5HM24_9PSED</name>
<dbReference type="PRINTS" id="PR00111">
    <property type="entry name" value="ABHYDROLASE"/>
</dbReference>